<dbReference type="PANTHER" id="PTHR23502:SF160">
    <property type="entry name" value="MAJOR FACILITATOR SUPERFAMILY (MFS) PROFILE DOMAIN-CONTAINING PROTEIN-RELATED"/>
    <property type="match status" value="1"/>
</dbReference>
<feature type="transmembrane region" description="Helical" evidence="5">
    <location>
        <begin position="421"/>
        <end position="442"/>
    </location>
</feature>
<gene>
    <name evidence="7" type="ORF">PMG11_02299</name>
</gene>
<feature type="transmembrane region" description="Helical" evidence="5">
    <location>
        <begin position="12"/>
        <end position="32"/>
    </location>
</feature>
<evidence type="ECO:0000313" key="8">
    <source>
        <dbReference type="Proteomes" id="UP000042958"/>
    </source>
</evidence>
<keyword evidence="2 5" id="KW-0812">Transmembrane</keyword>
<sequence>MSAIDPRLYPQRVRYAALLTVNVYVFMGNMYSSGITTGFGSLAAYFHADNDMLSALVTYSVLAMGLANLFWMPLALCFGKRPVVLLSMAMFLGGIVWSAVASTYNSLLASRVFASFGYGAIESLGPSILADLFFERNYASAMAAYAGFLSGGSQIGPMIAGYLIEARGWRWFFILCAIIAAVNFVTTIFMLPETVYEPDVDETQEQTEELEKDAHSHLESIPTRSQVGDPVRMDYGEYFKGLFTVRVTKAAQKNGVFKFFAYLFVLPFPMLLIPGVLIASIMYGVVLGGVVAVSTLCPALLSAPPYLFTSADLGLFTLSSFIGIVVAWPIAGPLTDLLSRWLRKRNNNVHKPEHRLPALIIPFLICPIGLIIFGYTIARQEHYVKPAVGAAISAAGLTLVPSVMLSYVVDSYPRTSGEALVLVNTSKNVVAFGLAKGAYAWMAKEGIAKMFYEFAGIQWACLFLALPLYIFGPRLRARTQKLF</sequence>
<dbReference type="STRING" id="104259.A0A0F7TKV6"/>
<keyword evidence="4 5" id="KW-0472">Membrane</keyword>
<evidence type="ECO:0000256" key="2">
    <source>
        <dbReference type="ARBA" id="ARBA00022692"/>
    </source>
</evidence>
<dbReference type="GO" id="GO:0005886">
    <property type="term" value="C:plasma membrane"/>
    <property type="evidence" value="ECO:0007669"/>
    <property type="project" value="TreeGrafter"/>
</dbReference>
<dbReference type="Gene3D" id="1.20.1250.20">
    <property type="entry name" value="MFS general substrate transporter like domains"/>
    <property type="match status" value="1"/>
</dbReference>
<dbReference type="Pfam" id="PF07690">
    <property type="entry name" value="MFS_1"/>
    <property type="match status" value="1"/>
</dbReference>
<keyword evidence="8" id="KW-1185">Reference proteome</keyword>
<feature type="transmembrane region" description="Helical" evidence="5">
    <location>
        <begin position="142"/>
        <end position="164"/>
    </location>
</feature>
<dbReference type="GO" id="GO:0022857">
    <property type="term" value="F:transmembrane transporter activity"/>
    <property type="evidence" value="ECO:0007669"/>
    <property type="project" value="InterPro"/>
</dbReference>
<dbReference type="OrthoDB" id="2585655at2759"/>
<dbReference type="EMBL" id="CDHK01000002">
    <property type="protein sequence ID" value="CEJ56076.1"/>
    <property type="molecule type" value="Genomic_DNA"/>
</dbReference>
<dbReference type="AlphaFoldDB" id="A0A0F7TKV6"/>
<name>A0A0F7TKV6_PENBI</name>
<feature type="transmembrane region" description="Helical" evidence="5">
    <location>
        <begin position="285"/>
        <end position="307"/>
    </location>
</feature>
<dbReference type="InterPro" id="IPR036259">
    <property type="entry name" value="MFS_trans_sf"/>
</dbReference>
<comment type="subcellular location">
    <subcellularLocation>
        <location evidence="1">Membrane</location>
        <topology evidence="1">Multi-pass membrane protein</topology>
    </subcellularLocation>
</comment>
<reference evidence="8" key="1">
    <citation type="journal article" date="2015" name="Genome Announc.">
        <title>Draft genome sequence of the fungus Penicillium brasilianum MG11.</title>
        <authorList>
            <person name="Horn F."/>
            <person name="Linde J."/>
            <person name="Mattern D.J."/>
            <person name="Walther G."/>
            <person name="Guthke R."/>
            <person name="Brakhage A.A."/>
            <person name="Valiante V."/>
        </authorList>
    </citation>
    <scope>NUCLEOTIDE SEQUENCE [LARGE SCALE GENOMIC DNA]</scope>
    <source>
        <strain evidence="8">MG11</strain>
    </source>
</reference>
<dbReference type="InterPro" id="IPR011701">
    <property type="entry name" value="MFS"/>
</dbReference>
<organism evidence="7 8">
    <name type="scientific">Penicillium brasilianum</name>
    <dbReference type="NCBI Taxonomy" id="104259"/>
    <lineage>
        <taxon>Eukaryota</taxon>
        <taxon>Fungi</taxon>
        <taxon>Dikarya</taxon>
        <taxon>Ascomycota</taxon>
        <taxon>Pezizomycotina</taxon>
        <taxon>Eurotiomycetes</taxon>
        <taxon>Eurotiomycetidae</taxon>
        <taxon>Eurotiales</taxon>
        <taxon>Aspergillaceae</taxon>
        <taxon>Penicillium</taxon>
    </lineage>
</organism>
<feature type="transmembrane region" description="Helical" evidence="5">
    <location>
        <begin position="83"/>
        <end position="104"/>
    </location>
</feature>
<dbReference type="InterPro" id="IPR020846">
    <property type="entry name" value="MFS_dom"/>
</dbReference>
<feature type="transmembrane region" description="Helical" evidence="5">
    <location>
        <begin position="313"/>
        <end position="335"/>
    </location>
</feature>
<dbReference type="SUPFAM" id="SSF103473">
    <property type="entry name" value="MFS general substrate transporter"/>
    <property type="match status" value="1"/>
</dbReference>
<keyword evidence="3 5" id="KW-1133">Transmembrane helix</keyword>
<dbReference type="PANTHER" id="PTHR23502">
    <property type="entry name" value="MAJOR FACILITATOR SUPERFAMILY"/>
    <property type="match status" value="1"/>
</dbReference>
<dbReference type="Proteomes" id="UP000042958">
    <property type="component" value="Unassembled WGS sequence"/>
</dbReference>
<feature type="transmembrane region" description="Helical" evidence="5">
    <location>
        <begin position="259"/>
        <end position="278"/>
    </location>
</feature>
<evidence type="ECO:0000256" key="1">
    <source>
        <dbReference type="ARBA" id="ARBA00004141"/>
    </source>
</evidence>
<dbReference type="PROSITE" id="PS50850">
    <property type="entry name" value="MFS"/>
    <property type="match status" value="1"/>
</dbReference>
<feature type="domain" description="Major facilitator superfamily (MFS) profile" evidence="6">
    <location>
        <begin position="17"/>
        <end position="476"/>
    </location>
</feature>
<feature type="transmembrane region" description="Helical" evidence="5">
    <location>
        <begin position="356"/>
        <end position="378"/>
    </location>
</feature>
<evidence type="ECO:0000259" key="6">
    <source>
        <dbReference type="PROSITE" id="PS50850"/>
    </source>
</evidence>
<evidence type="ECO:0000313" key="7">
    <source>
        <dbReference type="EMBL" id="CEJ56076.1"/>
    </source>
</evidence>
<proteinExistence type="predicted"/>
<evidence type="ECO:0000256" key="4">
    <source>
        <dbReference type="ARBA" id="ARBA00023136"/>
    </source>
</evidence>
<feature type="transmembrane region" description="Helical" evidence="5">
    <location>
        <begin position="171"/>
        <end position="191"/>
    </location>
</feature>
<feature type="transmembrane region" description="Helical" evidence="5">
    <location>
        <begin position="52"/>
        <end position="71"/>
    </location>
</feature>
<evidence type="ECO:0000256" key="5">
    <source>
        <dbReference type="SAM" id="Phobius"/>
    </source>
</evidence>
<protein>
    <recommendedName>
        <fullName evidence="6">Major facilitator superfamily (MFS) profile domain-containing protein</fullName>
    </recommendedName>
</protein>
<accession>A0A0F7TKV6</accession>
<feature type="transmembrane region" description="Helical" evidence="5">
    <location>
        <begin position="390"/>
        <end position="409"/>
    </location>
</feature>
<feature type="transmembrane region" description="Helical" evidence="5">
    <location>
        <begin position="454"/>
        <end position="472"/>
    </location>
</feature>
<evidence type="ECO:0000256" key="3">
    <source>
        <dbReference type="ARBA" id="ARBA00022989"/>
    </source>
</evidence>